<evidence type="ECO:0000256" key="1">
    <source>
        <dbReference type="SAM" id="MobiDB-lite"/>
    </source>
</evidence>
<gene>
    <name evidence="2" type="ORF">PAHAL_8G034200</name>
</gene>
<dbReference type="Gramene" id="PVH33617">
    <property type="protein sequence ID" value="PVH33617"/>
    <property type="gene ID" value="PAHAL_8G034200"/>
</dbReference>
<proteinExistence type="predicted"/>
<accession>A0A2T8I7G1</accession>
<name>A0A2T8I7G1_9POAL</name>
<protein>
    <submittedName>
        <fullName evidence="2">Uncharacterized protein</fullName>
    </submittedName>
</protein>
<dbReference type="Proteomes" id="UP000243499">
    <property type="component" value="Chromosome 8"/>
</dbReference>
<feature type="compositionally biased region" description="Low complexity" evidence="1">
    <location>
        <begin position="45"/>
        <end position="75"/>
    </location>
</feature>
<feature type="region of interest" description="Disordered" evidence="1">
    <location>
        <begin position="43"/>
        <end position="84"/>
    </location>
</feature>
<sequence>MRVPPPRLSFQPTPLSGYDNNSCRLDCAALSGAGRCSWTATRVEPSSTTPTSAAFSPCPASPGASGVPREASASPSPRPPATKDGVYVMDGELEGNDARWFRFQAMVHRKAVRSRLALRQALGPGRAPAARPTLTTPAVARGGGGGGGVGGARFVSYALAGDASGVICVSTVGRRTYCFDTVSRAWSKAADWALPFDGKVEHDRELGLWLGFVKQDSYVSNCEGNDISSLYATGDLFADVDRRSLVWYTGDDSRNLFSPWGWHKSKVLEPQVVSLGSGKFCVTQFFKTMREPCRKCFHEDVDKRFAMFTGVKVIRRGIKDGDEKAGDGGASVSGPTELRLIIRKSKRYVFTKGNTIEFVL</sequence>
<evidence type="ECO:0000313" key="2">
    <source>
        <dbReference type="EMBL" id="PVH33617.1"/>
    </source>
</evidence>
<dbReference type="EMBL" id="CM008053">
    <property type="protein sequence ID" value="PVH33617.1"/>
    <property type="molecule type" value="Genomic_DNA"/>
</dbReference>
<dbReference type="PANTHER" id="PTHR33085:SF129">
    <property type="entry name" value="OS04G0426500 PROTEIN"/>
    <property type="match status" value="1"/>
</dbReference>
<dbReference type="PANTHER" id="PTHR33085">
    <property type="entry name" value="OS12G0113100 PROTEIN-RELATED"/>
    <property type="match status" value="1"/>
</dbReference>
<reference evidence="2" key="1">
    <citation type="submission" date="2018-04" db="EMBL/GenBank/DDBJ databases">
        <title>WGS assembly of Panicum hallii.</title>
        <authorList>
            <person name="Lovell J."/>
            <person name="Jenkins J."/>
            <person name="Lowry D."/>
            <person name="Mamidi S."/>
            <person name="Sreedasyam A."/>
            <person name="Weng X."/>
            <person name="Barry K."/>
            <person name="Bonette J."/>
            <person name="Campitelli B."/>
            <person name="Daum C."/>
            <person name="Gordon S."/>
            <person name="Gould B."/>
            <person name="Lipzen A."/>
            <person name="Macqueen A."/>
            <person name="Palacio-Mejia J."/>
            <person name="Plott C."/>
            <person name="Shakirov E."/>
            <person name="Shu S."/>
            <person name="Yoshinaga Y."/>
            <person name="Zane M."/>
            <person name="Rokhsar D."/>
            <person name="Grimwood J."/>
            <person name="Schmutz J."/>
            <person name="Juenger T."/>
        </authorList>
    </citation>
    <scope>NUCLEOTIDE SEQUENCE [LARGE SCALE GENOMIC DNA]</scope>
    <source>
        <strain evidence="2">FIL2</strain>
    </source>
</reference>
<dbReference type="AlphaFoldDB" id="A0A2T8I7G1"/>
<dbReference type="InterPro" id="IPR012871">
    <property type="entry name" value="DUF1668_ORYSA"/>
</dbReference>
<organism evidence="2">
    <name type="scientific">Panicum hallii</name>
    <dbReference type="NCBI Taxonomy" id="206008"/>
    <lineage>
        <taxon>Eukaryota</taxon>
        <taxon>Viridiplantae</taxon>
        <taxon>Streptophyta</taxon>
        <taxon>Embryophyta</taxon>
        <taxon>Tracheophyta</taxon>
        <taxon>Spermatophyta</taxon>
        <taxon>Magnoliopsida</taxon>
        <taxon>Liliopsida</taxon>
        <taxon>Poales</taxon>
        <taxon>Poaceae</taxon>
        <taxon>PACMAD clade</taxon>
        <taxon>Panicoideae</taxon>
        <taxon>Panicodae</taxon>
        <taxon>Paniceae</taxon>
        <taxon>Panicinae</taxon>
        <taxon>Panicum</taxon>
        <taxon>Panicum sect. Panicum</taxon>
    </lineage>
</organism>
<dbReference type="Pfam" id="PF07893">
    <property type="entry name" value="DUF1668"/>
    <property type="match status" value="1"/>
</dbReference>